<feature type="region of interest" description="Disordered" evidence="1">
    <location>
        <begin position="184"/>
        <end position="272"/>
    </location>
</feature>
<dbReference type="Proteomes" id="UP000567795">
    <property type="component" value="Unassembled WGS sequence"/>
</dbReference>
<protein>
    <submittedName>
        <fullName evidence="3">Murein DD-endopeptidase MepM/ murein hydrolase activator NlpD</fullName>
    </submittedName>
</protein>
<proteinExistence type="predicted"/>
<reference evidence="3 4" key="1">
    <citation type="submission" date="2020-07" db="EMBL/GenBank/DDBJ databases">
        <title>Sequencing the genomes of 1000 actinobacteria strains.</title>
        <authorList>
            <person name="Klenk H.-P."/>
        </authorList>
    </citation>
    <scope>NUCLEOTIDE SEQUENCE [LARGE SCALE GENOMIC DNA]</scope>
    <source>
        <strain evidence="3 4">DSM 42178</strain>
    </source>
</reference>
<dbReference type="SMART" id="SM00257">
    <property type="entry name" value="LysM"/>
    <property type="match status" value="1"/>
</dbReference>
<dbReference type="PANTHER" id="PTHR21666">
    <property type="entry name" value="PEPTIDASE-RELATED"/>
    <property type="match status" value="1"/>
</dbReference>
<dbReference type="FunFam" id="2.70.70.10:FF:000013">
    <property type="entry name" value="Peptidase family M23"/>
    <property type="match status" value="1"/>
</dbReference>
<dbReference type="InterPro" id="IPR036779">
    <property type="entry name" value="LysM_dom_sf"/>
</dbReference>
<evidence type="ECO:0000313" key="4">
    <source>
        <dbReference type="Proteomes" id="UP000567795"/>
    </source>
</evidence>
<feature type="region of interest" description="Disordered" evidence="1">
    <location>
        <begin position="1"/>
        <end position="24"/>
    </location>
</feature>
<keyword evidence="3" id="KW-0378">Hydrolase</keyword>
<dbReference type="Gene3D" id="2.70.70.10">
    <property type="entry name" value="Glucose Permease (Domain IIA)"/>
    <property type="match status" value="1"/>
</dbReference>
<dbReference type="RefSeq" id="WP_179812331.1">
    <property type="nucleotide sequence ID" value="NZ_JACBZD010000001.1"/>
</dbReference>
<dbReference type="InterPro" id="IPR018392">
    <property type="entry name" value="LysM"/>
</dbReference>
<dbReference type="EMBL" id="JACBZD010000001">
    <property type="protein sequence ID" value="NYI03239.1"/>
    <property type="molecule type" value="Genomic_DNA"/>
</dbReference>
<dbReference type="CDD" id="cd12797">
    <property type="entry name" value="M23_peptidase"/>
    <property type="match status" value="1"/>
</dbReference>
<dbReference type="Gene3D" id="3.10.350.10">
    <property type="entry name" value="LysM domain"/>
    <property type="match status" value="1"/>
</dbReference>
<feature type="region of interest" description="Disordered" evidence="1">
    <location>
        <begin position="47"/>
        <end position="119"/>
    </location>
</feature>
<dbReference type="GO" id="GO:0004222">
    <property type="term" value="F:metalloendopeptidase activity"/>
    <property type="evidence" value="ECO:0007669"/>
    <property type="project" value="TreeGrafter"/>
</dbReference>
<evidence type="ECO:0000313" key="3">
    <source>
        <dbReference type="EMBL" id="NYI03239.1"/>
    </source>
</evidence>
<dbReference type="Pfam" id="PF01476">
    <property type="entry name" value="LysM"/>
    <property type="match status" value="1"/>
</dbReference>
<feature type="compositionally biased region" description="Low complexity" evidence="1">
    <location>
        <begin position="89"/>
        <end position="101"/>
    </location>
</feature>
<dbReference type="CDD" id="cd00118">
    <property type="entry name" value="LysM"/>
    <property type="match status" value="1"/>
</dbReference>
<feature type="compositionally biased region" description="Basic residues" evidence="1">
    <location>
        <begin position="1"/>
        <end position="12"/>
    </location>
</feature>
<feature type="compositionally biased region" description="Basic and acidic residues" evidence="1">
    <location>
        <begin position="201"/>
        <end position="263"/>
    </location>
</feature>
<dbReference type="AlphaFoldDB" id="A0A852ZLG8"/>
<dbReference type="InterPro" id="IPR016047">
    <property type="entry name" value="M23ase_b-sheet_dom"/>
</dbReference>
<evidence type="ECO:0000256" key="1">
    <source>
        <dbReference type="SAM" id="MobiDB-lite"/>
    </source>
</evidence>
<organism evidence="3 4">
    <name type="scientific">Allostreptomyces psammosilenae</name>
    <dbReference type="NCBI Taxonomy" id="1892865"/>
    <lineage>
        <taxon>Bacteria</taxon>
        <taxon>Bacillati</taxon>
        <taxon>Actinomycetota</taxon>
        <taxon>Actinomycetes</taxon>
        <taxon>Kitasatosporales</taxon>
        <taxon>Streptomycetaceae</taxon>
        <taxon>Allostreptomyces</taxon>
    </lineage>
</organism>
<dbReference type="SUPFAM" id="SSF54106">
    <property type="entry name" value="LysM domain"/>
    <property type="match status" value="1"/>
</dbReference>
<dbReference type="Pfam" id="PF01551">
    <property type="entry name" value="Peptidase_M23"/>
    <property type="match status" value="1"/>
</dbReference>
<dbReference type="PANTHER" id="PTHR21666:SF270">
    <property type="entry name" value="MUREIN HYDROLASE ACTIVATOR ENVC"/>
    <property type="match status" value="1"/>
</dbReference>
<dbReference type="PROSITE" id="PS51782">
    <property type="entry name" value="LYSM"/>
    <property type="match status" value="1"/>
</dbReference>
<accession>A0A852ZLG8</accession>
<comment type="caution">
    <text evidence="3">The sequence shown here is derived from an EMBL/GenBank/DDBJ whole genome shotgun (WGS) entry which is preliminary data.</text>
</comment>
<dbReference type="InterPro" id="IPR011055">
    <property type="entry name" value="Dup_hybrid_motif"/>
</dbReference>
<keyword evidence="4" id="KW-1185">Reference proteome</keyword>
<sequence length="404" mass="42080">MTSNGGRHRRPRNSTASRWVRAAGVTGAGAATPLLGTLTGLDAAQAAQHVRPAATPTPQDDAAGAGLGAGGDTRPAAAGTGTGTGNDVTRPATAAPRTAPAEGGVVPASTPSAQGGRGAALTLRTASATVHVVVPGDTLSGIAAERGVSGGWAALYERNRSVIGRNPNLIFPGQRLELTVGGAPRQETPASAEPAEQPEEAPERVSDERPSRDDADRAAEEQRQEEERRAEEERQREEAERQEEERRREEEEARRREEEERAAAEAAAAAQAPQYVAPVSGYVLTASFGQSGSRWASTHTGQDFAVPTGTPVKSVAAGTVVFAGWNDAYGYLLKIRHADGTQTWYAHNSGLLVAKGQEVSAGQTIAQSGATGNVTGPHLHFEVRPSGGSPVDPRAWLRARGITI</sequence>
<name>A0A852ZLG8_9ACTN</name>
<gene>
    <name evidence="3" type="ORF">FHU37_000182</name>
</gene>
<feature type="compositionally biased region" description="Low complexity" evidence="1">
    <location>
        <begin position="47"/>
        <end position="64"/>
    </location>
</feature>
<evidence type="ECO:0000259" key="2">
    <source>
        <dbReference type="PROSITE" id="PS51782"/>
    </source>
</evidence>
<dbReference type="SUPFAM" id="SSF51261">
    <property type="entry name" value="Duplicated hybrid motif"/>
    <property type="match status" value="1"/>
</dbReference>
<dbReference type="InterPro" id="IPR050570">
    <property type="entry name" value="Cell_wall_metabolism_enzyme"/>
</dbReference>
<feature type="domain" description="LysM" evidence="2">
    <location>
        <begin position="129"/>
        <end position="178"/>
    </location>
</feature>